<feature type="compositionally biased region" description="Basic and acidic residues" evidence="1">
    <location>
        <begin position="1669"/>
        <end position="1679"/>
    </location>
</feature>
<evidence type="ECO:0000313" key="2">
    <source>
        <dbReference type="EMBL" id="KAK7940309.1"/>
    </source>
</evidence>
<feature type="region of interest" description="Disordered" evidence="1">
    <location>
        <begin position="559"/>
        <end position="1007"/>
    </location>
</feature>
<feature type="compositionally biased region" description="Polar residues" evidence="1">
    <location>
        <begin position="283"/>
        <end position="298"/>
    </location>
</feature>
<accession>A0AAW0Q044</accession>
<feature type="compositionally biased region" description="Low complexity" evidence="1">
    <location>
        <begin position="1147"/>
        <end position="1165"/>
    </location>
</feature>
<feature type="region of interest" description="Disordered" evidence="1">
    <location>
        <begin position="1707"/>
        <end position="1730"/>
    </location>
</feature>
<gene>
    <name evidence="2" type="ORF">WMY93_003635</name>
</gene>
<protein>
    <recommendedName>
        <fullName evidence="4">PHD-type domain-containing protein</fullName>
    </recommendedName>
</protein>
<sequence>MQSFRERSTGYHSNQPCYQQEPHELSRLDTYRQHPQHPHSGPGPHPGHTRPGYDTHPLTSPSSMTPAGGGTKDLYSQQAFTGFPGNSGGNGSGAKKSYRGGSKAPTPTSGNHLQGPAGYSNHMGPGSYSAQYLSEGHLQQKWDDPSQLSQYEQDLVARMEASTPTPGSTQYMDQNMLTQTQCHQPTTPAYTSPHHQPHVSNPPPSPLMYPQSHLHYPQQSPSPYMDKCSTMPHCYKGYNIPPNTQYSRQMGNHSSLKQGPYRQNQSGYNYQQPAPRGYEPHTPLQNLSNPQEPHSKYQHYNQTQPNYCLTDMPVRSPEQYYQTCSPASSHSPARSVGRSPSYSSTPSPLMTNPESFQYGQPSMTPSSSSSSTSTMQEQGGSSAMLMPPRSHPSPSVAHAAPHSYSSTPQLPSMKERFSEKLLSNPSLWSLNALTSQVENISNNVQQLLLSEALVGNKKSGKRNSGGSNSSVGSGTPSKKSEDFKGSMYADGSGVGGSMQDPYTTTQHHTLPMELHEAGYSSSSDEQLERGYYYCNQGRSPAQAPSSTSLCMDNTSSCSITSPDDMSIRSGDSGVHNLTPDPAICTPSAQGGDGMSTPAKSIGDERSPTSITVSSPLKQDRDSPPDIETIDEPLKENFEESTWPDKCTTKNETTEKMTDVDEGTDVVKEDERLEDWTAERNESQLYTKEEEREKDYCYDSPEYNDDQRSYVITREDSIERSPSGVSSNDKDQEVKSEVFKSDSRTPSESSVKTSPYAPRDDLEQDQYSTEKEDSSENTSPPPRMEEEDMTQKEESRGIEAEQQENENGGEAESIEKEEPQTLSPPPSAEVGKDVKEQEKNQSPEHPEEFAPVHLNTVVDVSSRETAIGDTAPKPESAMPVFSSLNDKAAPAPAHARDHLDHSDAKVLEPDSPQLPGKSILPSAPSWADTPPSPKKGDEDMEPGISCASAVTPSTKPEPLVPTAQPRTYGRKHARGRRRMHSGSGLRQQVSLETEGEKGEDTMLSSQKPCMLTSKTELISDQTELLHTESNVSPAAKIIAEVFSSRMCTRSFNAPEISPKNKPSLKRKPGPKPKPGTKACPKSETQTSTKPGPKSSPKPTLKPTPAEPEISTKTETTVKQKAGPKSRAKPASKSASKQAPNPESKVPEDVVPPSDTPPATSTDPVPAKTTVGRPKGSVSKTKKTQEVAQPSEGMQSRRKRALLEAASAENQPVKSIHAEEKTDVKSTERVTKNMVLRSRKPSQEKPTKELTKEKTIKETVEAKTPAEVRVSDVKLETLTAETTLTPLLNIKNTDAPAELSEPPKALDPSPVVDTDSTTPLKRKSSSPPPSTLPIKKRRGPKPKRRTPLQPAQMEEDVSIAEEVTTRPSKRRQASQSVSSSASPANETENNDAPAQSPTKTKVLPPRKGRGQKYEALVQKMTSPSSKKQQNLPLDGLIDELASKTVSQNPGKSSEIIPNTADIVEEVKNADIKEDDVKEQEEPAKIEEDDKTQIDQRVIEEKNEGHVRSDIAQMEEPSTQQNSADVENRTEEKQDAECVSVSTKKPAKVKKKRWAIVESTDAALETDSLIVTTPRLAKQRAIKNNHEMHLKQRRKKKKEGEQVVSESNVEVNTETEKQEKVEERDTDSTELLPVSTKPDSETVQVSSTEVTEKPKRGRKPSLNQSSRKRGKTSSEHTPEKSIKLHKKPGPKPGMKDAMEVIEAVVRAASCEQAEKEEREKEEKEQRERDSTVKEEHCIVGPVVTVSEKRMKLYV</sequence>
<feature type="compositionally biased region" description="Basic and acidic residues" evidence="1">
    <location>
        <begin position="1214"/>
        <end position="1229"/>
    </location>
</feature>
<feature type="compositionally biased region" description="Low complexity" evidence="1">
    <location>
        <begin position="462"/>
        <end position="474"/>
    </location>
</feature>
<evidence type="ECO:0008006" key="4">
    <source>
        <dbReference type="Google" id="ProtNLM"/>
    </source>
</evidence>
<feature type="compositionally biased region" description="Low complexity" evidence="1">
    <location>
        <begin position="1074"/>
        <end position="1091"/>
    </location>
</feature>
<feature type="compositionally biased region" description="Pro residues" evidence="1">
    <location>
        <begin position="1092"/>
        <end position="1104"/>
    </location>
</feature>
<name>A0AAW0Q044_9GOBI</name>
<feature type="region of interest" description="Disordered" evidence="1">
    <location>
        <begin position="183"/>
        <end position="223"/>
    </location>
</feature>
<dbReference type="InterPro" id="IPR052440">
    <property type="entry name" value="Trans_Reg/Chrom_Remod"/>
</dbReference>
<feature type="compositionally biased region" description="Polar residues" evidence="1">
    <location>
        <begin position="320"/>
        <end position="358"/>
    </location>
</feature>
<dbReference type="PANTHER" id="PTHR14955:SF6">
    <property type="entry name" value="RETINOIC ACID-INDUCED PROTEIN 1"/>
    <property type="match status" value="1"/>
</dbReference>
<feature type="compositionally biased region" description="Basic and acidic residues" evidence="1">
    <location>
        <begin position="704"/>
        <end position="718"/>
    </location>
</feature>
<feature type="region of interest" description="Disordered" evidence="1">
    <location>
        <begin position="1577"/>
        <end position="1691"/>
    </location>
</feature>
<feature type="compositionally biased region" description="Low complexity" evidence="1">
    <location>
        <begin position="1129"/>
        <end position="1140"/>
    </location>
</feature>
<feature type="region of interest" description="Disordered" evidence="1">
    <location>
        <begin position="1438"/>
        <end position="1457"/>
    </location>
</feature>
<evidence type="ECO:0000313" key="3">
    <source>
        <dbReference type="Proteomes" id="UP001460270"/>
    </source>
</evidence>
<dbReference type="PANTHER" id="PTHR14955">
    <property type="entry name" value="RETINOIC ACID INDUCED 1/TRANSCRIPTION FACTOR 20"/>
    <property type="match status" value="1"/>
</dbReference>
<evidence type="ECO:0000256" key="1">
    <source>
        <dbReference type="SAM" id="MobiDB-lite"/>
    </source>
</evidence>
<feature type="region of interest" description="Disordered" evidence="1">
    <location>
        <begin position="1050"/>
        <end position="1256"/>
    </location>
</feature>
<feature type="compositionally biased region" description="Low complexity" evidence="1">
    <location>
        <begin position="1371"/>
        <end position="1380"/>
    </location>
</feature>
<feature type="compositionally biased region" description="Basic residues" evidence="1">
    <location>
        <begin position="967"/>
        <end position="979"/>
    </location>
</feature>
<feature type="compositionally biased region" description="Basic residues" evidence="1">
    <location>
        <begin position="1332"/>
        <end position="1344"/>
    </location>
</feature>
<feature type="compositionally biased region" description="Polar residues" evidence="1">
    <location>
        <begin position="1381"/>
        <end position="1397"/>
    </location>
</feature>
<dbReference type="GO" id="GO:0032922">
    <property type="term" value="P:circadian regulation of gene expression"/>
    <property type="evidence" value="ECO:0007669"/>
    <property type="project" value="TreeGrafter"/>
</dbReference>
<feature type="compositionally biased region" description="Basic and acidic residues" evidence="1">
    <location>
        <begin position="788"/>
        <end position="798"/>
    </location>
</feature>
<comment type="caution">
    <text evidence="2">The sequence shown here is derived from an EMBL/GenBank/DDBJ whole genome shotgun (WGS) entry which is preliminary data.</text>
</comment>
<feature type="region of interest" description="Disordered" evidence="1">
    <location>
        <begin position="245"/>
        <end position="298"/>
    </location>
</feature>
<feature type="compositionally biased region" description="Basic and acidic residues" evidence="1">
    <location>
        <begin position="727"/>
        <end position="744"/>
    </location>
</feature>
<feature type="compositionally biased region" description="Basic and acidic residues" evidence="1">
    <location>
        <begin position="21"/>
        <end position="32"/>
    </location>
</feature>
<feature type="compositionally biased region" description="Polar residues" evidence="1">
    <location>
        <begin position="1513"/>
        <end position="1522"/>
    </location>
</feature>
<feature type="compositionally biased region" description="Polar residues" evidence="1">
    <location>
        <begin position="245"/>
        <end position="272"/>
    </location>
</feature>
<feature type="compositionally biased region" description="Low complexity" evidence="1">
    <location>
        <begin position="359"/>
        <end position="382"/>
    </location>
</feature>
<keyword evidence="3" id="KW-1185">Reference proteome</keyword>
<feature type="compositionally biased region" description="Basic and acidic residues" evidence="1">
    <location>
        <begin position="1709"/>
        <end position="1730"/>
    </location>
</feature>
<feature type="region of interest" description="Disordered" evidence="1">
    <location>
        <begin position="1"/>
        <end position="130"/>
    </location>
</feature>
<dbReference type="Proteomes" id="UP001460270">
    <property type="component" value="Unassembled WGS sequence"/>
</dbReference>
<dbReference type="GO" id="GO:0005634">
    <property type="term" value="C:nucleus"/>
    <property type="evidence" value="ECO:0007669"/>
    <property type="project" value="TreeGrafter"/>
</dbReference>
<proteinExistence type="predicted"/>
<organism evidence="2 3">
    <name type="scientific">Mugilogobius chulae</name>
    <name type="common">yellowstripe goby</name>
    <dbReference type="NCBI Taxonomy" id="88201"/>
    <lineage>
        <taxon>Eukaryota</taxon>
        <taxon>Metazoa</taxon>
        <taxon>Chordata</taxon>
        <taxon>Craniata</taxon>
        <taxon>Vertebrata</taxon>
        <taxon>Euteleostomi</taxon>
        <taxon>Actinopterygii</taxon>
        <taxon>Neopterygii</taxon>
        <taxon>Teleostei</taxon>
        <taxon>Neoteleostei</taxon>
        <taxon>Acanthomorphata</taxon>
        <taxon>Gobiaria</taxon>
        <taxon>Gobiiformes</taxon>
        <taxon>Gobioidei</taxon>
        <taxon>Gobiidae</taxon>
        <taxon>Gobionellinae</taxon>
        <taxon>Mugilogobius</taxon>
    </lineage>
</organism>
<dbReference type="GO" id="GO:0006357">
    <property type="term" value="P:regulation of transcription by RNA polymerase II"/>
    <property type="evidence" value="ECO:0007669"/>
    <property type="project" value="TreeGrafter"/>
</dbReference>
<feature type="compositionally biased region" description="Basic and acidic residues" evidence="1">
    <location>
        <begin position="1239"/>
        <end position="1256"/>
    </location>
</feature>
<dbReference type="EMBL" id="JBBPFD010000002">
    <property type="protein sequence ID" value="KAK7940309.1"/>
    <property type="molecule type" value="Genomic_DNA"/>
</dbReference>
<feature type="compositionally biased region" description="Basic and acidic residues" evidence="1">
    <location>
        <begin position="893"/>
        <end position="907"/>
    </location>
</feature>
<feature type="compositionally biased region" description="Polar residues" evidence="1">
    <location>
        <begin position="607"/>
        <end position="616"/>
    </location>
</feature>
<feature type="compositionally biased region" description="Basic and acidic residues" evidence="1">
    <location>
        <begin position="646"/>
        <end position="696"/>
    </location>
</feature>
<feature type="compositionally biased region" description="Basic and acidic residues" evidence="1">
    <location>
        <begin position="1523"/>
        <end position="1533"/>
    </location>
</feature>
<reference evidence="3" key="1">
    <citation type="submission" date="2024-04" db="EMBL/GenBank/DDBJ databases">
        <title>Salinicola lusitanus LLJ914,a marine bacterium isolated from the Okinawa Trough.</title>
        <authorList>
            <person name="Li J."/>
        </authorList>
    </citation>
    <scope>NUCLEOTIDE SEQUENCE [LARGE SCALE GENOMIC DNA]</scope>
</reference>
<feature type="region of interest" description="Disordered" evidence="1">
    <location>
        <begin position="320"/>
        <end position="410"/>
    </location>
</feature>
<feature type="region of interest" description="Disordered" evidence="1">
    <location>
        <begin position="1280"/>
        <end position="1410"/>
    </location>
</feature>
<feature type="compositionally biased region" description="Basic and acidic residues" evidence="1">
    <location>
        <begin position="1611"/>
        <end position="1624"/>
    </location>
</feature>
<feature type="compositionally biased region" description="Polar residues" evidence="1">
    <location>
        <begin position="183"/>
        <end position="194"/>
    </location>
</feature>
<feature type="compositionally biased region" description="Basic and acidic residues" evidence="1">
    <location>
        <begin position="829"/>
        <end position="849"/>
    </location>
</feature>
<feature type="region of interest" description="Disordered" evidence="1">
    <location>
        <begin position="457"/>
        <end position="504"/>
    </location>
</feature>
<feature type="region of interest" description="Disordered" evidence="1">
    <location>
        <begin position="1465"/>
        <end position="1543"/>
    </location>
</feature>
<feature type="compositionally biased region" description="Basic and acidic residues" evidence="1">
    <location>
        <begin position="1465"/>
        <end position="1506"/>
    </location>
</feature>
<feature type="compositionally biased region" description="Low complexity" evidence="1">
    <location>
        <begin position="1599"/>
        <end position="1609"/>
    </location>
</feature>